<accession>A0ABP0UZ16</accession>
<name>A0ABP0UZ16_9BRYO</name>
<dbReference type="PANTHER" id="PTHR37243:SF2">
    <property type="entry name" value="NEGATIVE REGULATOR OF SYSTEMIC ACQUIRED RESISTANCE SNI1"/>
    <property type="match status" value="1"/>
</dbReference>
<feature type="region of interest" description="Disordered" evidence="1">
    <location>
        <begin position="313"/>
        <end position="346"/>
    </location>
</feature>
<evidence type="ECO:0000313" key="2">
    <source>
        <dbReference type="EMBL" id="CAK9233462.1"/>
    </source>
</evidence>
<proteinExistence type="predicted"/>
<dbReference type="Proteomes" id="UP001497512">
    <property type="component" value="Chromosome 8"/>
</dbReference>
<protein>
    <submittedName>
        <fullName evidence="2">Uncharacterized protein</fullName>
    </submittedName>
</protein>
<dbReference type="PANTHER" id="PTHR37243">
    <property type="entry name" value="NEGATIVE REGULATOR OF SYSTEMIC ACQUIRED RESISTANCE SNI1"/>
    <property type="match status" value="1"/>
</dbReference>
<organism evidence="2 3">
    <name type="scientific">Sphagnum troendelagicum</name>
    <dbReference type="NCBI Taxonomy" id="128251"/>
    <lineage>
        <taxon>Eukaryota</taxon>
        <taxon>Viridiplantae</taxon>
        <taxon>Streptophyta</taxon>
        <taxon>Embryophyta</taxon>
        <taxon>Bryophyta</taxon>
        <taxon>Sphagnophytina</taxon>
        <taxon>Sphagnopsida</taxon>
        <taxon>Sphagnales</taxon>
        <taxon>Sphagnaceae</taxon>
        <taxon>Sphagnum</taxon>
    </lineage>
</organism>
<sequence>MAKKRSKIATIEAAAAAAPPARITRNAAARQLAPAHFTAQVEAALGKTMGCNSSLSRSGPELLKRRKKMEPTLVHNLLAIADTHGFKNRSHADDEQHIFLETIRAVSITPAVARVPPKEIYDAILKGIQESKSVELTVASFQLLHDLDLRHPQATLRTVKGKSDKDLEYEFIVTKDIWSPFDHTFQVSQPTGAPKGAPSRVPTDLYALLECIEEQLGYDEWCKTPQMKIVNSRKEQDPYLRLLQFLMLQWLASLLKSDAQIRAQAFQANPSNNFHLVQNSLIRRLLQGPYRGNTKNLLKFLLHIIARTSDEQGWESKTESKEEDMGDKVEDSNTGDKVEGDLLDNQSSDPLAATEIVIHTNPYIRDCDFSNLAHTVLFMVMELDTYKALDDQIERRSNGRSGKHFVDQLLSLLQYESHLLEPFLQVLENQQHKLKIIIEYFVTHAPKSMREKLMTISTAQELFDCIASATNSTNVCKTFGSYELQLLLAHAFQAFLEIDGVQRLEKGQTESSSSKSIGCVQKTLLEAFGNLRHLMKDSGELCPAAAQALFVAKAITVS</sequence>
<evidence type="ECO:0000256" key="1">
    <source>
        <dbReference type="SAM" id="MobiDB-lite"/>
    </source>
</evidence>
<dbReference type="InterPro" id="IPR034561">
    <property type="entry name" value="SNI1"/>
</dbReference>
<keyword evidence="3" id="KW-1185">Reference proteome</keyword>
<dbReference type="EMBL" id="OZ019900">
    <property type="protein sequence ID" value="CAK9233462.1"/>
    <property type="molecule type" value="Genomic_DNA"/>
</dbReference>
<reference evidence="2" key="1">
    <citation type="submission" date="2024-02" db="EMBL/GenBank/DDBJ databases">
        <authorList>
            <consortium name="ELIXIR-Norway"/>
            <consortium name="Elixir Norway"/>
        </authorList>
    </citation>
    <scope>NUCLEOTIDE SEQUENCE</scope>
</reference>
<feature type="compositionally biased region" description="Basic and acidic residues" evidence="1">
    <location>
        <begin position="326"/>
        <end position="340"/>
    </location>
</feature>
<evidence type="ECO:0000313" key="3">
    <source>
        <dbReference type="Proteomes" id="UP001497512"/>
    </source>
</evidence>
<gene>
    <name evidence="2" type="ORF">CSSPTR1EN2_LOCUS21498</name>
</gene>